<accession>A0A1G6VYS5</accession>
<dbReference type="InterPro" id="IPR009614">
    <property type="entry name" value="YoeB_toxin"/>
</dbReference>
<dbReference type="InterPro" id="IPR035093">
    <property type="entry name" value="RelE/ParE_toxin_dom_sf"/>
</dbReference>
<dbReference type="EMBL" id="FNAF01000004">
    <property type="protein sequence ID" value="SDD58684.1"/>
    <property type="molecule type" value="Genomic_DNA"/>
</dbReference>
<evidence type="ECO:0000256" key="4">
    <source>
        <dbReference type="ARBA" id="ARBA00022759"/>
    </source>
</evidence>
<evidence type="ECO:0000313" key="8">
    <source>
        <dbReference type="EMBL" id="SDD58684.1"/>
    </source>
</evidence>
<comment type="similarity">
    <text evidence="1">Belongs to the YoeB family.</text>
</comment>
<keyword evidence="5" id="KW-0378">Hydrolase</keyword>
<dbReference type="Pfam" id="PF06769">
    <property type="entry name" value="YoeB_toxin"/>
    <property type="match status" value="1"/>
</dbReference>
<reference evidence="8 9" key="1">
    <citation type="submission" date="2016-10" db="EMBL/GenBank/DDBJ databases">
        <authorList>
            <person name="de Groot N.N."/>
        </authorList>
    </citation>
    <scope>NUCLEOTIDE SEQUENCE [LARGE SCALE GENOMIC DNA]</scope>
    <source>
        <strain evidence="8 9">DSM 20475</strain>
    </source>
</reference>
<dbReference type="OrthoDB" id="9801102at2"/>
<dbReference type="GO" id="GO:0004519">
    <property type="term" value="F:endonuclease activity"/>
    <property type="evidence" value="ECO:0007669"/>
    <property type="project" value="UniProtKB-KW"/>
</dbReference>
<evidence type="ECO:0000313" key="9">
    <source>
        <dbReference type="Proteomes" id="UP000198995"/>
    </source>
</evidence>
<dbReference type="PANTHER" id="PTHR38039:SF1">
    <property type="entry name" value="TOXIN YOEB"/>
    <property type="match status" value="1"/>
</dbReference>
<keyword evidence="4" id="KW-0255">Endonuclease</keyword>
<dbReference type="RefSeq" id="WP_091791638.1">
    <property type="nucleotide sequence ID" value="NZ_FNAF01000004.1"/>
</dbReference>
<dbReference type="GO" id="GO:0016787">
    <property type="term" value="F:hydrolase activity"/>
    <property type="evidence" value="ECO:0007669"/>
    <property type="project" value="UniProtKB-KW"/>
</dbReference>
<dbReference type="GO" id="GO:0045892">
    <property type="term" value="P:negative regulation of DNA-templated transcription"/>
    <property type="evidence" value="ECO:0007669"/>
    <property type="project" value="TreeGrafter"/>
</dbReference>
<organism evidence="8 9">
    <name type="scientific">Peptococcus niger</name>
    <dbReference type="NCBI Taxonomy" id="2741"/>
    <lineage>
        <taxon>Bacteria</taxon>
        <taxon>Bacillati</taxon>
        <taxon>Bacillota</taxon>
        <taxon>Clostridia</taxon>
        <taxon>Eubacteriales</taxon>
        <taxon>Peptococcaceae</taxon>
        <taxon>Peptococcus</taxon>
    </lineage>
</organism>
<evidence type="ECO:0000256" key="5">
    <source>
        <dbReference type="ARBA" id="ARBA00022801"/>
    </source>
</evidence>
<dbReference type="GO" id="GO:0006401">
    <property type="term" value="P:RNA catabolic process"/>
    <property type="evidence" value="ECO:0007669"/>
    <property type="project" value="InterPro"/>
</dbReference>
<evidence type="ECO:0000256" key="3">
    <source>
        <dbReference type="ARBA" id="ARBA00022722"/>
    </source>
</evidence>
<dbReference type="AlphaFoldDB" id="A0A1G6VYS5"/>
<proteinExistence type="inferred from homology"/>
<dbReference type="Gene3D" id="3.30.2310.20">
    <property type="entry name" value="RelE-like"/>
    <property type="match status" value="1"/>
</dbReference>
<name>A0A1G6VYS5_PEPNI</name>
<protein>
    <recommendedName>
        <fullName evidence="7">Endoribonuclease YoeB</fullName>
    </recommendedName>
    <alternativeName>
        <fullName evidence="6">Putative mRNA interferase YoeB</fullName>
    </alternativeName>
</protein>
<dbReference type="STRING" id="2741.SAMN04489866_104179"/>
<dbReference type="SUPFAM" id="SSF143011">
    <property type="entry name" value="RelE-like"/>
    <property type="match status" value="1"/>
</dbReference>
<dbReference type="PANTHER" id="PTHR38039">
    <property type="entry name" value="TOXIN YOEB"/>
    <property type="match status" value="1"/>
</dbReference>
<evidence type="ECO:0000256" key="7">
    <source>
        <dbReference type="ARBA" id="ARBA00050056"/>
    </source>
</evidence>
<gene>
    <name evidence="8" type="ORF">SAMN04489866_104179</name>
</gene>
<keyword evidence="9" id="KW-1185">Reference proteome</keyword>
<dbReference type="NCBIfam" id="TIGR02116">
    <property type="entry name" value="toxin_Txe_YoeB"/>
    <property type="match status" value="1"/>
</dbReference>
<sequence>MIKSWTDAAWEDFIYWTKEDKKTLRRILLLIKDIDRNGYDGIGKPERLSGDLAPYWSRRIDAVNRLVYRVDGDVIKIVQCGSHYRDK</sequence>
<dbReference type="Proteomes" id="UP000198995">
    <property type="component" value="Unassembled WGS sequence"/>
</dbReference>
<keyword evidence="3" id="KW-0540">Nuclease</keyword>
<evidence type="ECO:0000256" key="2">
    <source>
        <dbReference type="ARBA" id="ARBA00022649"/>
    </source>
</evidence>
<evidence type="ECO:0000256" key="1">
    <source>
        <dbReference type="ARBA" id="ARBA00008172"/>
    </source>
</evidence>
<evidence type="ECO:0000256" key="6">
    <source>
        <dbReference type="ARBA" id="ARBA00030388"/>
    </source>
</evidence>
<keyword evidence="2" id="KW-1277">Toxin-antitoxin system</keyword>